<dbReference type="PANTHER" id="PTHR30579">
    <property type="entry name" value="TRANSCRIPTIONAL REGULATOR"/>
    <property type="match status" value="1"/>
</dbReference>
<sequence>MSLSLDPKQLSALHAVIEEQSFDKAAKRLHVTQSAISQRIRQLEEKLGQAVMIRSTPLVLTATGQRVLKFYHQLSLLEGELSLSLNQATEQGFSRMPVAVNADSLDTWFPGALAPLVHEHPWVLDIKIDDQEQTHHLLRTGEVLGCVSASSQAMQGCDCFPLGVMRYRALATPDYIARYFPDGITESAVAEAPVVEFNHKDELQNHFLRYIGLDSVSYPKHRVPATGPYFHLIRLGLGWGMVPDQQSQPYLDLSNQESATVTELAPGQTIDVPLYWHVWNLKSENIRRLTQAVIKGAKKHLTPIEA</sequence>
<dbReference type="GO" id="GO:0003700">
    <property type="term" value="F:DNA-binding transcription factor activity"/>
    <property type="evidence" value="ECO:0007669"/>
    <property type="project" value="InterPro"/>
</dbReference>
<evidence type="ECO:0000259" key="5">
    <source>
        <dbReference type="PROSITE" id="PS50931"/>
    </source>
</evidence>
<protein>
    <submittedName>
        <fullName evidence="6">Transcriptional regulator ArgP</fullName>
    </submittedName>
</protein>
<dbReference type="NCBIfam" id="TIGR03298">
    <property type="entry name" value="argP"/>
    <property type="match status" value="1"/>
</dbReference>
<reference evidence="6" key="1">
    <citation type="submission" date="2017-02" db="EMBL/GenBank/DDBJ databases">
        <title>Draft Genome Sequence of the Salt Water Bacterium Oceanospirillum linum ATCC 11336.</title>
        <authorList>
            <person name="Trachtenberg A.M."/>
            <person name="Carney J.G."/>
            <person name="Linnane J.D."/>
            <person name="Rheaume B.A."/>
            <person name="Pitts N.L."/>
            <person name="Mykles D.L."/>
            <person name="Maclea K.S."/>
        </authorList>
    </citation>
    <scope>NUCLEOTIDE SEQUENCE [LARGE SCALE GENOMIC DNA]</scope>
    <source>
        <strain evidence="6">ATCC 11336</strain>
    </source>
</reference>
<keyword evidence="4" id="KW-0804">Transcription</keyword>
<dbReference type="Pfam" id="PF03466">
    <property type="entry name" value="LysR_substrate"/>
    <property type="match status" value="1"/>
</dbReference>
<dbReference type="AlphaFoldDB" id="A0A1T1HE34"/>
<evidence type="ECO:0000256" key="4">
    <source>
        <dbReference type="ARBA" id="ARBA00023163"/>
    </source>
</evidence>
<proteinExistence type="inferred from homology"/>
<comment type="similarity">
    <text evidence="1">Belongs to the LysR transcriptional regulatory family.</text>
</comment>
<comment type="caution">
    <text evidence="6">The sequence shown here is derived from an EMBL/GenBank/DDBJ whole genome shotgun (WGS) entry which is preliminary data.</text>
</comment>
<dbReference type="PANTHER" id="PTHR30579:SF2">
    <property type="entry name" value="HTH-TYPE TRANSCRIPTIONAL REGULATOR ARGP"/>
    <property type="match status" value="1"/>
</dbReference>
<dbReference type="PROSITE" id="PS50931">
    <property type="entry name" value="HTH_LYSR"/>
    <property type="match status" value="1"/>
</dbReference>
<evidence type="ECO:0000256" key="2">
    <source>
        <dbReference type="ARBA" id="ARBA00023015"/>
    </source>
</evidence>
<dbReference type="Pfam" id="PF00126">
    <property type="entry name" value="HTH_1"/>
    <property type="match status" value="1"/>
</dbReference>
<feature type="domain" description="HTH lysR-type" evidence="5">
    <location>
        <begin position="5"/>
        <end position="61"/>
    </location>
</feature>
<dbReference type="InterPro" id="IPR000847">
    <property type="entry name" value="LysR_HTH_N"/>
</dbReference>
<keyword evidence="7" id="KW-1185">Reference proteome</keyword>
<evidence type="ECO:0000256" key="1">
    <source>
        <dbReference type="ARBA" id="ARBA00009437"/>
    </source>
</evidence>
<dbReference type="InterPro" id="IPR050176">
    <property type="entry name" value="LTTR"/>
</dbReference>
<dbReference type="Gene3D" id="3.40.190.290">
    <property type="match status" value="1"/>
</dbReference>
<evidence type="ECO:0000313" key="6">
    <source>
        <dbReference type="EMBL" id="OOV88128.1"/>
    </source>
</evidence>
<dbReference type="InterPro" id="IPR017685">
    <property type="entry name" value="ArgP"/>
</dbReference>
<evidence type="ECO:0000256" key="3">
    <source>
        <dbReference type="ARBA" id="ARBA00023125"/>
    </source>
</evidence>
<evidence type="ECO:0000313" key="7">
    <source>
        <dbReference type="Proteomes" id="UP000190064"/>
    </source>
</evidence>
<dbReference type="InterPro" id="IPR036388">
    <property type="entry name" value="WH-like_DNA-bd_sf"/>
</dbReference>
<dbReference type="Proteomes" id="UP000190064">
    <property type="component" value="Unassembled WGS sequence"/>
</dbReference>
<dbReference type="EMBL" id="MTSD02000001">
    <property type="protein sequence ID" value="OOV88128.1"/>
    <property type="molecule type" value="Genomic_DNA"/>
</dbReference>
<dbReference type="PRINTS" id="PR00039">
    <property type="entry name" value="HTHLYSR"/>
</dbReference>
<dbReference type="SUPFAM" id="SSF53850">
    <property type="entry name" value="Periplasmic binding protein-like II"/>
    <property type="match status" value="1"/>
</dbReference>
<dbReference type="InterPro" id="IPR036390">
    <property type="entry name" value="WH_DNA-bd_sf"/>
</dbReference>
<dbReference type="SUPFAM" id="SSF46785">
    <property type="entry name" value="Winged helix' DNA-binding domain"/>
    <property type="match status" value="1"/>
</dbReference>
<keyword evidence="2" id="KW-0805">Transcription regulation</keyword>
<dbReference type="RefSeq" id="WP_077242538.1">
    <property type="nucleotide sequence ID" value="NZ_FXTS01000001.1"/>
</dbReference>
<dbReference type="Gene3D" id="1.10.10.10">
    <property type="entry name" value="Winged helix-like DNA-binding domain superfamily/Winged helix DNA-binding domain"/>
    <property type="match status" value="1"/>
</dbReference>
<keyword evidence="3" id="KW-0238">DNA-binding</keyword>
<gene>
    <name evidence="6" type="ORF">BTA35_0200815</name>
</gene>
<dbReference type="NCBIfam" id="NF009888">
    <property type="entry name" value="PRK13348.1"/>
    <property type="match status" value="1"/>
</dbReference>
<dbReference type="NCBIfam" id="NF002964">
    <property type="entry name" value="PRK03635.1"/>
    <property type="match status" value="1"/>
</dbReference>
<organism evidence="6 7">
    <name type="scientific">Oceanospirillum linum</name>
    <dbReference type="NCBI Taxonomy" id="966"/>
    <lineage>
        <taxon>Bacteria</taxon>
        <taxon>Pseudomonadati</taxon>
        <taxon>Pseudomonadota</taxon>
        <taxon>Gammaproteobacteria</taxon>
        <taxon>Oceanospirillales</taxon>
        <taxon>Oceanospirillaceae</taxon>
        <taxon>Oceanospirillum</taxon>
    </lineage>
</organism>
<dbReference type="InterPro" id="IPR005119">
    <property type="entry name" value="LysR_subst-bd"/>
</dbReference>
<accession>A0A1T1HE34</accession>
<name>A0A1T1HE34_OCELI</name>
<dbReference type="GO" id="GO:0003677">
    <property type="term" value="F:DNA binding"/>
    <property type="evidence" value="ECO:0007669"/>
    <property type="project" value="UniProtKB-KW"/>
</dbReference>